<dbReference type="InterPro" id="IPR036291">
    <property type="entry name" value="NAD(P)-bd_dom_sf"/>
</dbReference>
<protein>
    <submittedName>
        <fullName evidence="6">Gfo/Idh/MocA family oxidoreductase</fullName>
    </submittedName>
</protein>
<dbReference type="EMBL" id="VJZT01000020">
    <property type="protein sequence ID" value="TRX35686.1"/>
    <property type="molecule type" value="Genomic_DNA"/>
</dbReference>
<keyword evidence="2" id="KW-0560">Oxidoreductase</keyword>
<dbReference type="Pfam" id="PF22725">
    <property type="entry name" value="GFO_IDH_MocA_C3"/>
    <property type="match status" value="1"/>
</dbReference>
<dbReference type="SUPFAM" id="SSF55347">
    <property type="entry name" value="Glyceraldehyde-3-phosphate dehydrogenase-like, C-terminal domain"/>
    <property type="match status" value="1"/>
</dbReference>
<dbReference type="Gene3D" id="3.40.50.720">
    <property type="entry name" value="NAD(P)-binding Rossmann-like Domain"/>
    <property type="match status" value="1"/>
</dbReference>
<evidence type="ECO:0000256" key="1">
    <source>
        <dbReference type="ARBA" id="ARBA00010928"/>
    </source>
</evidence>
<feature type="domain" description="Gfo/Idh/MocA-like oxidoreductase N-terminal" evidence="4">
    <location>
        <begin position="45"/>
        <end position="168"/>
    </location>
</feature>
<comment type="similarity">
    <text evidence="1">Belongs to the Gfo/Idh/MocA family.</text>
</comment>
<dbReference type="PRINTS" id="PR01775">
    <property type="entry name" value="GLFROXRDTASE"/>
</dbReference>
<keyword evidence="3" id="KW-1133">Transmembrane helix</keyword>
<feature type="domain" description="GFO/IDH/MocA-like oxidoreductase" evidence="5">
    <location>
        <begin position="177"/>
        <end position="306"/>
    </location>
</feature>
<dbReference type="SUPFAM" id="SSF51735">
    <property type="entry name" value="NAD(P)-binding Rossmann-fold domains"/>
    <property type="match status" value="1"/>
</dbReference>
<comment type="caution">
    <text evidence="6">The sequence shown here is derived from an EMBL/GenBank/DDBJ whole genome shotgun (WGS) entry which is preliminary data.</text>
</comment>
<gene>
    <name evidence="6" type="ORF">FNW21_14550</name>
</gene>
<sequence>MQNISRRSFVNKFGLGVGASVVITTLPSFITQSVKQKKSYTGKKLNIALCGLGNYATMLASGIAVSEYCNLAGIVTGSPEKALKWKAQYNIPDKNSYNYQNFDEIIHNKDIDLVYVVLPNGLHKEFVIRAAKAGKNVITEKPMSISVADCQEMIKACNENKVQLAVGYRLHYEPTHLEIKRLGQEKVFGQVRFIEASLGYKTYDTLDKTTIVDKKNDWRLNKKLSGGGPLMDLGIYCIQASRYVLGEEPIAVTAQFGTVNNKDRFSETEESISWQMEFQSDAISNCTTSCGFDTNRFYAVADEGSFELSPALSYGPFVGKTSAGVLKFPEINQQKTQLDEICKLLLANKKLPNHITGAEGLKDVSIINAIYKAAKTGKKISLK</sequence>
<evidence type="ECO:0000256" key="2">
    <source>
        <dbReference type="ARBA" id="ARBA00023002"/>
    </source>
</evidence>
<dbReference type="GO" id="GO:0000166">
    <property type="term" value="F:nucleotide binding"/>
    <property type="evidence" value="ECO:0007669"/>
    <property type="project" value="InterPro"/>
</dbReference>
<organism evidence="6 7">
    <name type="scientific">Flavobacterium restrictum</name>
    <dbReference type="NCBI Taxonomy" id="2594428"/>
    <lineage>
        <taxon>Bacteria</taxon>
        <taxon>Pseudomonadati</taxon>
        <taxon>Bacteroidota</taxon>
        <taxon>Flavobacteriia</taxon>
        <taxon>Flavobacteriales</taxon>
        <taxon>Flavobacteriaceae</taxon>
        <taxon>Flavobacterium</taxon>
    </lineage>
</organism>
<dbReference type="PANTHER" id="PTHR22604">
    <property type="entry name" value="OXIDOREDUCTASES"/>
    <property type="match status" value="1"/>
</dbReference>
<dbReference type="PANTHER" id="PTHR22604:SF105">
    <property type="entry name" value="TRANS-1,2-DIHYDROBENZENE-1,2-DIOL DEHYDROGENASE"/>
    <property type="match status" value="1"/>
</dbReference>
<dbReference type="InterPro" id="IPR055170">
    <property type="entry name" value="GFO_IDH_MocA-like_dom"/>
</dbReference>
<evidence type="ECO:0000256" key="3">
    <source>
        <dbReference type="SAM" id="Phobius"/>
    </source>
</evidence>
<proteinExistence type="inferred from homology"/>
<dbReference type="AlphaFoldDB" id="A0A553DSH6"/>
<dbReference type="Proteomes" id="UP000316371">
    <property type="component" value="Unassembled WGS sequence"/>
</dbReference>
<dbReference type="InterPro" id="IPR050984">
    <property type="entry name" value="Gfo/Idh/MocA_domain"/>
</dbReference>
<evidence type="ECO:0000313" key="6">
    <source>
        <dbReference type="EMBL" id="TRX35686.1"/>
    </source>
</evidence>
<keyword evidence="7" id="KW-1185">Reference proteome</keyword>
<evidence type="ECO:0000313" key="7">
    <source>
        <dbReference type="Proteomes" id="UP000316371"/>
    </source>
</evidence>
<dbReference type="InterPro" id="IPR008354">
    <property type="entry name" value="Glc-Fru_OxRdtase_bac"/>
</dbReference>
<evidence type="ECO:0000259" key="5">
    <source>
        <dbReference type="Pfam" id="PF22725"/>
    </source>
</evidence>
<feature type="transmembrane region" description="Helical" evidence="3">
    <location>
        <begin position="12"/>
        <end position="30"/>
    </location>
</feature>
<name>A0A553DSH6_9FLAO</name>
<reference evidence="6 7" key="1">
    <citation type="submission" date="2019-07" db="EMBL/GenBank/DDBJ databases">
        <title>Novel species of Flavobacterium.</title>
        <authorList>
            <person name="Liu Q."/>
            <person name="Xin Y.-H."/>
        </authorList>
    </citation>
    <scope>NUCLEOTIDE SEQUENCE [LARGE SCALE GENOMIC DNA]</scope>
    <source>
        <strain evidence="6 7">LB1R34</strain>
    </source>
</reference>
<dbReference type="Pfam" id="PF01408">
    <property type="entry name" value="GFO_IDH_MocA"/>
    <property type="match status" value="1"/>
</dbReference>
<dbReference type="GO" id="GO:0016491">
    <property type="term" value="F:oxidoreductase activity"/>
    <property type="evidence" value="ECO:0007669"/>
    <property type="project" value="UniProtKB-KW"/>
</dbReference>
<evidence type="ECO:0000259" key="4">
    <source>
        <dbReference type="Pfam" id="PF01408"/>
    </source>
</evidence>
<dbReference type="InterPro" id="IPR000683">
    <property type="entry name" value="Gfo/Idh/MocA-like_OxRdtase_N"/>
</dbReference>
<accession>A0A553DSH6</accession>
<dbReference type="Gene3D" id="3.30.360.10">
    <property type="entry name" value="Dihydrodipicolinate Reductase, domain 2"/>
    <property type="match status" value="1"/>
</dbReference>
<dbReference type="OrthoDB" id="9795543at2"/>
<keyword evidence="3" id="KW-0812">Transmembrane</keyword>
<dbReference type="RefSeq" id="WP_144257486.1">
    <property type="nucleotide sequence ID" value="NZ_VJZT01000020.1"/>
</dbReference>
<keyword evidence="3" id="KW-0472">Membrane</keyword>